<dbReference type="Proteomes" id="UP000464495">
    <property type="component" value="Chromosome"/>
</dbReference>
<dbReference type="EMBL" id="CP046620">
    <property type="protein sequence ID" value="QHQ33912.1"/>
    <property type="molecule type" value="Genomic_DNA"/>
</dbReference>
<dbReference type="KEGG" id="amaq:GO499_01305"/>
<keyword evidence="2" id="KW-0255">Endonuclease</keyword>
<dbReference type="SUPFAM" id="SSF56219">
    <property type="entry name" value="DNase I-like"/>
    <property type="match status" value="1"/>
</dbReference>
<name>A0A6P1T088_9RHOB</name>
<feature type="domain" description="Endonuclease/exonuclease/phosphatase" evidence="1">
    <location>
        <begin position="4"/>
        <end position="327"/>
    </location>
</feature>
<protein>
    <submittedName>
        <fullName evidence="2">Endonuclease</fullName>
    </submittedName>
</protein>
<organism evidence="2 3">
    <name type="scientific">Algicella marina</name>
    <dbReference type="NCBI Taxonomy" id="2683284"/>
    <lineage>
        <taxon>Bacteria</taxon>
        <taxon>Pseudomonadati</taxon>
        <taxon>Pseudomonadota</taxon>
        <taxon>Alphaproteobacteria</taxon>
        <taxon>Rhodobacterales</taxon>
        <taxon>Paracoccaceae</taxon>
        <taxon>Algicella</taxon>
    </lineage>
</organism>
<keyword evidence="2" id="KW-0378">Hydrolase</keyword>
<dbReference type="InterPro" id="IPR005135">
    <property type="entry name" value="Endo/exonuclease/phosphatase"/>
</dbReference>
<dbReference type="GO" id="GO:0004519">
    <property type="term" value="F:endonuclease activity"/>
    <property type="evidence" value="ECO:0007669"/>
    <property type="project" value="UniProtKB-KW"/>
</dbReference>
<sequence>MRIATWNVCWFSELFDRHDNLLLDGEWSKVYNVTRKEQAEAIARVLRTIDADLVLIIEAPNTGKSQSTSRALSRFADTFDLRQSHALIGFESETHQEIAALYDPDSVAIEHDPQGGMVGHAPRFDQRFELDTDVDSAAETHVFSKPPLELAAETALGPLRLIGVHAKSKAPRGARTEAEAQTISISNRRKQLAQCIWLRQRVDTHLRAGEDLIVLGDFNDGPGLDTFEKLFGRSGVEVVLGGDGQEQLVEPFTGRWREGLRGATAATARFYDREAKRYVNTLIDFIMLSPALAARTAPVWRIWHPFDDPECFDTPALQKALLQASDHFPVTVDLLPTP</sequence>
<proteinExistence type="predicted"/>
<gene>
    <name evidence="2" type="ORF">GO499_01305</name>
</gene>
<dbReference type="AlphaFoldDB" id="A0A6P1T088"/>
<keyword evidence="2" id="KW-0540">Nuclease</keyword>
<dbReference type="Gene3D" id="3.60.10.10">
    <property type="entry name" value="Endonuclease/exonuclease/phosphatase"/>
    <property type="match status" value="1"/>
</dbReference>
<evidence type="ECO:0000313" key="3">
    <source>
        <dbReference type="Proteomes" id="UP000464495"/>
    </source>
</evidence>
<reference evidence="2 3" key="1">
    <citation type="submission" date="2019-12" db="EMBL/GenBank/DDBJ databases">
        <title>Complete genome sequence of Algicella marina strain 9Alg 56(T) isolated from the red alga Tichocarpus crinitus.</title>
        <authorList>
            <person name="Kim S.-G."/>
            <person name="Nedashkovskaya O.I."/>
        </authorList>
    </citation>
    <scope>NUCLEOTIDE SEQUENCE [LARGE SCALE GENOMIC DNA]</scope>
    <source>
        <strain evidence="2 3">9Alg 56</strain>
    </source>
</reference>
<dbReference type="Pfam" id="PF03372">
    <property type="entry name" value="Exo_endo_phos"/>
    <property type="match status" value="1"/>
</dbReference>
<accession>A0A6P1T088</accession>
<keyword evidence="3" id="KW-1185">Reference proteome</keyword>
<dbReference type="InterPro" id="IPR036691">
    <property type="entry name" value="Endo/exonu/phosph_ase_sf"/>
</dbReference>
<dbReference type="RefSeq" id="WP_161860482.1">
    <property type="nucleotide sequence ID" value="NZ_CP046620.1"/>
</dbReference>
<evidence type="ECO:0000313" key="2">
    <source>
        <dbReference type="EMBL" id="QHQ33912.1"/>
    </source>
</evidence>
<evidence type="ECO:0000259" key="1">
    <source>
        <dbReference type="Pfam" id="PF03372"/>
    </source>
</evidence>